<dbReference type="InterPro" id="IPR007135">
    <property type="entry name" value="Atg3/Atg10"/>
</dbReference>
<organism evidence="7 8">
    <name type="scientific">Meloidogyne enterolobii</name>
    <name type="common">Root-knot nematode worm</name>
    <name type="synonym">Meloidogyne mayaguensis</name>
    <dbReference type="NCBI Taxonomy" id="390850"/>
    <lineage>
        <taxon>Eukaryota</taxon>
        <taxon>Metazoa</taxon>
        <taxon>Ecdysozoa</taxon>
        <taxon>Nematoda</taxon>
        <taxon>Chromadorea</taxon>
        <taxon>Rhabditida</taxon>
        <taxon>Tylenchina</taxon>
        <taxon>Tylenchomorpha</taxon>
        <taxon>Tylenchoidea</taxon>
        <taxon>Meloidogynidae</taxon>
        <taxon>Meloidogyninae</taxon>
        <taxon>Meloidogyne</taxon>
    </lineage>
</organism>
<keyword evidence="3" id="KW-0808">Transferase</keyword>
<dbReference type="PANTHER" id="PTHR14957">
    <property type="entry name" value="UBIQUITIN-LIKE-CONJUGATING ENZYME ATG10"/>
    <property type="match status" value="1"/>
</dbReference>
<dbReference type="PANTHER" id="PTHR14957:SF1">
    <property type="entry name" value="UBIQUITIN-LIKE-CONJUGATING ENZYME ATG10"/>
    <property type="match status" value="1"/>
</dbReference>
<keyword evidence="5" id="KW-0072">Autophagy</keyword>
<dbReference type="Pfam" id="PF03987">
    <property type="entry name" value="Autophagy_act_C"/>
    <property type="match status" value="1"/>
</dbReference>
<proteinExistence type="inferred from homology"/>
<protein>
    <recommendedName>
        <fullName evidence="2">Ubiquitin-like-conjugating enzyme ATG10</fullName>
    </recommendedName>
    <alternativeName>
        <fullName evidence="6">Autophagy-related protein 10</fullName>
    </alternativeName>
</protein>
<evidence type="ECO:0000256" key="6">
    <source>
        <dbReference type="ARBA" id="ARBA00029833"/>
    </source>
</evidence>
<gene>
    <name evidence="7" type="ORF">MENT_LOCUS31217</name>
</gene>
<name>A0A6V7VX29_MELEN</name>
<evidence type="ECO:0000313" key="7">
    <source>
        <dbReference type="EMBL" id="CAD2179224.1"/>
    </source>
</evidence>
<evidence type="ECO:0000313" key="8">
    <source>
        <dbReference type="Proteomes" id="UP000580250"/>
    </source>
</evidence>
<evidence type="ECO:0000256" key="3">
    <source>
        <dbReference type="ARBA" id="ARBA00022679"/>
    </source>
</evidence>
<dbReference type="Proteomes" id="UP000580250">
    <property type="component" value="Unassembled WGS sequence"/>
</dbReference>
<evidence type="ECO:0000256" key="4">
    <source>
        <dbReference type="ARBA" id="ARBA00022786"/>
    </source>
</evidence>
<comment type="caution">
    <text evidence="7">The sequence shown here is derived from an EMBL/GenBank/DDBJ whole genome shotgun (WGS) entry which is preliminary data.</text>
</comment>
<dbReference type="GO" id="GO:0032446">
    <property type="term" value="P:protein modification by small protein conjugation"/>
    <property type="evidence" value="ECO:0007669"/>
    <property type="project" value="TreeGrafter"/>
</dbReference>
<reference evidence="7 8" key="1">
    <citation type="submission" date="2020-08" db="EMBL/GenBank/DDBJ databases">
        <authorList>
            <person name="Koutsovoulos G."/>
            <person name="Danchin GJ E."/>
        </authorList>
    </citation>
    <scope>NUCLEOTIDE SEQUENCE [LARGE SCALE GENOMIC DNA]</scope>
</reference>
<evidence type="ECO:0000256" key="2">
    <source>
        <dbReference type="ARBA" id="ARBA00021099"/>
    </source>
</evidence>
<accession>A0A6V7VX29</accession>
<dbReference type="GO" id="GO:0000045">
    <property type="term" value="P:autophagosome assembly"/>
    <property type="evidence" value="ECO:0007669"/>
    <property type="project" value="TreeGrafter"/>
</dbReference>
<keyword evidence="4" id="KW-0833">Ubl conjugation pathway</keyword>
<dbReference type="GO" id="GO:0000422">
    <property type="term" value="P:autophagy of mitochondrion"/>
    <property type="evidence" value="ECO:0007669"/>
    <property type="project" value="TreeGrafter"/>
</dbReference>
<sequence>MISEQKFIEDIQQICGFSLKLCKNPWIIKNLNNKKWMEMNDFVCDVSGKKYKRCSSICYSEVYSVPVFWFNIYNFGKFNYSKLKLIFLLFLNGKLIPLEDFKNFTFRKETNEFLEFISQGEHPFLGIAFYNIHPCKTAELMQNFKGKNYVLCFLSLLNATIFYFDWPLEFFKNAC</sequence>
<dbReference type="OrthoDB" id="4089664at2759"/>
<dbReference type="GO" id="GO:0061651">
    <property type="term" value="F:Atg12 conjugating enzyme activity"/>
    <property type="evidence" value="ECO:0007669"/>
    <property type="project" value="TreeGrafter"/>
</dbReference>
<dbReference type="Gene3D" id="3.30.1460.50">
    <property type="match status" value="1"/>
</dbReference>
<dbReference type="EMBL" id="CAJEWN010000338">
    <property type="protein sequence ID" value="CAD2179224.1"/>
    <property type="molecule type" value="Genomic_DNA"/>
</dbReference>
<dbReference type="GO" id="GO:0005829">
    <property type="term" value="C:cytosol"/>
    <property type="evidence" value="ECO:0007669"/>
    <property type="project" value="TreeGrafter"/>
</dbReference>
<comment type="similarity">
    <text evidence="1">Belongs to the ATG10 family.</text>
</comment>
<evidence type="ECO:0000256" key="1">
    <source>
        <dbReference type="ARBA" id="ARBA00005696"/>
    </source>
</evidence>
<dbReference type="AlphaFoldDB" id="A0A6V7VX29"/>
<evidence type="ECO:0000256" key="5">
    <source>
        <dbReference type="ARBA" id="ARBA00023006"/>
    </source>
</evidence>